<keyword evidence="1" id="KW-0378">Hydrolase</keyword>
<name>A0ABZ3CD26_9ACTN</name>
<dbReference type="InterPro" id="IPR023214">
    <property type="entry name" value="HAD_sf"/>
</dbReference>
<evidence type="ECO:0000313" key="2">
    <source>
        <dbReference type="Proteomes" id="UP001434337"/>
    </source>
</evidence>
<evidence type="ECO:0000313" key="1">
    <source>
        <dbReference type="EMBL" id="WZW99927.1"/>
    </source>
</evidence>
<dbReference type="GO" id="GO:0016787">
    <property type="term" value="F:hydrolase activity"/>
    <property type="evidence" value="ECO:0007669"/>
    <property type="project" value="UniProtKB-KW"/>
</dbReference>
<gene>
    <name evidence="1" type="ORF">PCC79_07000</name>
</gene>
<dbReference type="Proteomes" id="UP001434337">
    <property type="component" value="Chromosome"/>
</dbReference>
<dbReference type="SUPFAM" id="SSF56784">
    <property type="entry name" value="HAD-like"/>
    <property type="match status" value="1"/>
</dbReference>
<accession>A0ABZ3CD26</accession>
<dbReference type="InterPro" id="IPR006379">
    <property type="entry name" value="HAD-SF_hydro_IIB"/>
</dbReference>
<dbReference type="EMBL" id="CP115965">
    <property type="protein sequence ID" value="WZW99927.1"/>
    <property type="molecule type" value="Genomic_DNA"/>
</dbReference>
<dbReference type="Gene3D" id="3.30.1240.10">
    <property type="match status" value="1"/>
</dbReference>
<dbReference type="PANTHER" id="PTHR10000:SF8">
    <property type="entry name" value="HAD SUPERFAMILY HYDROLASE-LIKE, TYPE 3"/>
    <property type="match status" value="1"/>
</dbReference>
<dbReference type="NCBIfam" id="TIGR01484">
    <property type="entry name" value="HAD-SF-IIB"/>
    <property type="match status" value="1"/>
</dbReference>
<dbReference type="Gene3D" id="3.40.50.1000">
    <property type="entry name" value="HAD superfamily/HAD-like"/>
    <property type="match status" value="1"/>
</dbReference>
<dbReference type="Pfam" id="PF08282">
    <property type="entry name" value="Hydrolase_3"/>
    <property type="match status" value="1"/>
</dbReference>
<keyword evidence="2" id="KW-1185">Reference proteome</keyword>
<dbReference type="InterPro" id="IPR036412">
    <property type="entry name" value="HAD-like_sf"/>
</dbReference>
<reference evidence="1 2" key="1">
    <citation type="journal article" date="2023" name="Environ Microbiome">
        <title>A coral-associated actinobacterium mitigates coral bleaching under heat stress.</title>
        <authorList>
            <person name="Li J."/>
            <person name="Zou Y."/>
            <person name="Li Q."/>
            <person name="Zhang J."/>
            <person name="Bourne D.G."/>
            <person name="Lyu Y."/>
            <person name="Liu C."/>
            <person name="Zhang S."/>
        </authorList>
    </citation>
    <scope>NUCLEOTIDE SEQUENCE [LARGE SCALE GENOMIC DNA]</scope>
    <source>
        <strain evidence="1 2">SCSIO 13291</strain>
    </source>
</reference>
<dbReference type="RefSeq" id="WP_232548150.1">
    <property type="nucleotide sequence ID" value="NZ_CP115965.1"/>
</dbReference>
<organism evidence="1 2">
    <name type="scientific">Propioniciclava soli</name>
    <dbReference type="NCBI Taxonomy" id="2775081"/>
    <lineage>
        <taxon>Bacteria</taxon>
        <taxon>Bacillati</taxon>
        <taxon>Actinomycetota</taxon>
        <taxon>Actinomycetes</taxon>
        <taxon>Propionibacteriales</taxon>
        <taxon>Propionibacteriaceae</taxon>
        <taxon>Propioniciclava</taxon>
    </lineage>
</organism>
<proteinExistence type="predicted"/>
<dbReference type="PANTHER" id="PTHR10000">
    <property type="entry name" value="PHOSPHOSERINE PHOSPHATASE"/>
    <property type="match status" value="1"/>
</dbReference>
<sequence>MIRLVATDLDGTLLGPDGRIAPGDVAALHAAAAAGVHLVVATGRPARWLGCLEPIAGARPHVIVSNGAAVVDLASGVIVRRHPLPRATLTSLADALRTAFPGVLLALEHGEVFGCEPGWVSAFPDTSRTTDTENAVTVRAPFEELLDRVTPVVKLLALAPAAGPVGDVDAFADAAAHHLGERAVVTHSVLPGHRALLEISAPGVSKASALAELCAERDVAPAHVAAFGDMPNDLALLEFAGRPFAMGNAHPTLRARFEVVGTNADGGVGTTLTRLLAEADDLPG</sequence>
<protein>
    <submittedName>
        <fullName evidence="1">HAD family hydrolase</fullName>
    </submittedName>
</protein>